<dbReference type="Proteomes" id="UP000258309">
    <property type="component" value="Unassembled WGS sequence"/>
</dbReference>
<sequence>MSRILDLITTVVGLNAFSPLSPVYARYNDQSDRLEMITKGSTYAKPLLFAKFTSEQGRASQKGKKCFVVPPAMYARLNKLLALQQDLSQAAPNSPEEAALSLRLEAAQKQYTKRVELFLRQEARCGMSSRPSYITV</sequence>
<evidence type="ECO:0000313" key="2">
    <source>
        <dbReference type="Proteomes" id="UP000258309"/>
    </source>
</evidence>
<keyword evidence="2" id="KW-1185">Reference proteome</keyword>
<proteinExistence type="predicted"/>
<dbReference type="EMBL" id="NCSJ02000049">
    <property type="protein sequence ID" value="RFU32725.1"/>
    <property type="molecule type" value="Genomic_DNA"/>
</dbReference>
<evidence type="ECO:0000313" key="1">
    <source>
        <dbReference type="EMBL" id="RFU32725.1"/>
    </source>
</evidence>
<feature type="non-terminal residue" evidence="1">
    <location>
        <position position="1"/>
    </location>
</feature>
<protein>
    <submittedName>
        <fullName evidence="1">Uncharacterized protein</fullName>
    </submittedName>
</protein>
<comment type="caution">
    <text evidence="1">The sequence shown here is derived from an EMBL/GenBank/DDBJ whole genome shotgun (WGS) entry which is preliminary data.</text>
</comment>
<name>A0A3E2HHC6_SCYLI</name>
<dbReference type="AlphaFoldDB" id="A0A3E2HHC6"/>
<reference evidence="1 2" key="1">
    <citation type="submission" date="2018-05" db="EMBL/GenBank/DDBJ databases">
        <title>Draft genome sequence of Scytalidium lignicola DSM 105466, a ubiquitous saprotrophic fungus.</title>
        <authorList>
            <person name="Buettner E."/>
            <person name="Gebauer A.M."/>
            <person name="Hofrichter M."/>
            <person name="Liers C."/>
            <person name="Kellner H."/>
        </authorList>
    </citation>
    <scope>NUCLEOTIDE SEQUENCE [LARGE SCALE GENOMIC DNA]</scope>
    <source>
        <strain evidence="1 2">DSM 105466</strain>
    </source>
</reference>
<gene>
    <name evidence="1" type="ORF">B7463_g3590</name>
</gene>
<accession>A0A3E2HHC6</accession>
<organism evidence="1 2">
    <name type="scientific">Scytalidium lignicola</name>
    <name type="common">Hyphomycete</name>
    <dbReference type="NCBI Taxonomy" id="5539"/>
    <lineage>
        <taxon>Eukaryota</taxon>
        <taxon>Fungi</taxon>
        <taxon>Dikarya</taxon>
        <taxon>Ascomycota</taxon>
        <taxon>Pezizomycotina</taxon>
        <taxon>Leotiomycetes</taxon>
        <taxon>Leotiomycetes incertae sedis</taxon>
        <taxon>Scytalidium</taxon>
    </lineage>
</organism>
<feature type="non-terminal residue" evidence="1">
    <location>
        <position position="136"/>
    </location>
</feature>